<name>A0A1L5YNS2_9NIDO</name>
<accession>A0A1L5YNS2</accession>
<dbReference type="EMBL" id="KX656706">
    <property type="protein sequence ID" value="APP93381.1"/>
    <property type="molecule type" value="Genomic_RNA"/>
</dbReference>
<sequence>MHHPTVQCFQQYFTRVCLAAFLTIGGHCATASTTVPPTSTVTSTRSFPCQVTCIPCHYNHTEYGTNFSQFEDVNAYSIDCATHFLAGKSVERAELVVDNQDIISLLALQMCIARGLALSTTNHTVYFRTNDSTITHLCYAPFQPATHTRSPSPYVLKWGAAITCLLGIAISIK</sequence>
<proteinExistence type="predicted"/>
<dbReference type="InterPro" id="IPR003412">
    <property type="entry name" value="Arteri_GP4"/>
</dbReference>
<reference evidence="1" key="1">
    <citation type="submission" date="2016-07" db="EMBL/GenBank/DDBJ databases">
        <title>Within-host evolution and adaptation of simian arteriviruses in cynomolgus (crab-eating) macaques.</title>
        <authorList>
            <person name="Moncla L.H."/>
            <person name="Weiler A.M."/>
            <person name="Barry G."/>
            <person name="Weinfurter J.T."/>
            <person name="Dinis J.M."/>
            <person name="Charlier O."/>
            <person name="Lauck M."/>
            <person name="Bailey A.L."/>
            <person name="Wahl-Jensen V."/>
            <person name="Nelson C.W."/>
            <person name="Johnson J.C."/>
            <person name="Cai Y."/>
            <person name="Goldberg T.L."/>
            <person name="O'Connor D.H."/>
            <person name="Jahrling P.B."/>
            <person name="Kuhn J.H."/>
            <person name="Friedrich T.C."/>
        </authorList>
    </citation>
    <scope>NUCLEOTIDE SEQUENCE</scope>
    <source>
        <strain evidence="1">Crab_eating_macaque_3_KRCV-1_d21</strain>
    </source>
</reference>
<organism evidence="1">
    <name type="scientific">Kibale red colobus virus 1</name>
    <dbReference type="NCBI Taxonomy" id="1885929"/>
    <lineage>
        <taxon>Viruses</taxon>
        <taxon>Riboviria</taxon>
        <taxon>Orthornavirae</taxon>
        <taxon>Pisuviricota</taxon>
        <taxon>Pisoniviricetes</taxon>
        <taxon>Nidovirales</taxon>
        <taxon>Arnidovirineae</taxon>
        <taxon>Arteriviridae</taxon>
        <taxon>Simarterivirinae</taxon>
        <taxon>Zetaarterivirus</taxon>
        <taxon>Zetaarterivirus ugarco</taxon>
        <taxon>Zetaarterivirus ugarco 1</taxon>
    </lineage>
</organism>
<dbReference type="Pfam" id="PF02497">
    <property type="entry name" value="Arteri_GP4"/>
    <property type="match status" value="1"/>
</dbReference>
<evidence type="ECO:0000313" key="1">
    <source>
        <dbReference type="EMBL" id="APP93381.1"/>
    </source>
</evidence>
<dbReference type="GO" id="GO:0019031">
    <property type="term" value="C:viral envelope"/>
    <property type="evidence" value="ECO:0007669"/>
    <property type="project" value="InterPro"/>
</dbReference>
<protein>
    <submittedName>
        <fullName evidence="1">GP4</fullName>
    </submittedName>
</protein>